<dbReference type="Pfam" id="PF03600">
    <property type="entry name" value="CitMHS"/>
    <property type="match status" value="1"/>
</dbReference>
<dbReference type="GO" id="GO:0008324">
    <property type="term" value="F:monoatomic cation transmembrane transporter activity"/>
    <property type="evidence" value="ECO:0007669"/>
    <property type="project" value="InterPro"/>
</dbReference>
<dbReference type="RefSeq" id="WP_014586972.1">
    <property type="nucleotide sequence ID" value="NC_017527.1"/>
</dbReference>
<comment type="subcellular location">
    <subcellularLocation>
        <location evidence="1">Membrane</location>
        <topology evidence="1">Multi-pass membrane protein</topology>
    </subcellularLocation>
</comment>
<dbReference type="PANTHER" id="PTHR43652:SF2">
    <property type="entry name" value="BASIC AMINO ACID ANTIPORTER YFCC-RELATED"/>
    <property type="match status" value="1"/>
</dbReference>
<dbReference type="PATRIC" id="fig|1110509.7.peg.1581"/>
<evidence type="ECO:0000256" key="1">
    <source>
        <dbReference type="ARBA" id="ARBA00004141"/>
    </source>
</evidence>
<reference evidence="9 10" key="1">
    <citation type="journal article" date="2012" name="PLoS ONE">
        <title>The genome characteristics and predicted function of methyl-group oxidation pathway in the obligate aceticlastic methanogens, Methanosaeta spp.</title>
        <authorList>
            <person name="Zhu J."/>
            <person name="Zheng H."/>
            <person name="Ai G."/>
            <person name="Zhang G."/>
            <person name="Liu D."/>
            <person name="Liu X."/>
            <person name="Dong X."/>
        </authorList>
    </citation>
    <scope>NUCLEOTIDE SEQUENCE [LARGE SCALE GENOMIC DNA]</scope>
    <source>
        <strain evidence="9 10">6Ac</strain>
    </source>
</reference>
<feature type="transmembrane region" description="Helical" evidence="7">
    <location>
        <begin position="98"/>
        <end position="126"/>
    </location>
</feature>
<feature type="transmembrane region" description="Helical" evidence="7">
    <location>
        <begin position="537"/>
        <end position="556"/>
    </location>
</feature>
<dbReference type="Proteomes" id="UP000005877">
    <property type="component" value="Chromosome"/>
</dbReference>
<dbReference type="InterPro" id="IPR006037">
    <property type="entry name" value="RCK_C"/>
</dbReference>
<organism evidence="9 10">
    <name type="scientific">Methanothrix harundinacea (strain 6Ac)</name>
    <name type="common">Methanosaeta harundinacea</name>
    <dbReference type="NCBI Taxonomy" id="1110509"/>
    <lineage>
        <taxon>Archaea</taxon>
        <taxon>Methanobacteriati</taxon>
        <taxon>Methanobacteriota</taxon>
        <taxon>Stenosarchaea group</taxon>
        <taxon>Methanomicrobia</taxon>
        <taxon>Methanotrichales</taxon>
        <taxon>Methanotrichaceae</taxon>
        <taxon>Methanothrix</taxon>
    </lineage>
</organism>
<gene>
    <name evidence="9" type="ordered locus">Mhar_1424</name>
</gene>
<feature type="transmembrane region" description="Helical" evidence="7">
    <location>
        <begin position="177"/>
        <end position="199"/>
    </location>
</feature>
<accession>G7WKG1</accession>
<dbReference type="InterPro" id="IPR004680">
    <property type="entry name" value="Cit_transptr-like_dom"/>
</dbReference>
<name>G7WKG1_METH6</name>
<evidence type="ECO:0000256" key="6">
    <source>
        <dbReference type="ARBA" id="ARBA00023136"/>
    </source>
</evidence>
<feature type="transmembrane region" description="Helical" evidence="7">
    <location>
        <begin position="30"/>
        <end position="47"/>
    </location>
</feature>
<feature type="transmembrane region" description="Helical" evidence="7">
    <location>
        <begin position="418"/>
        <end position="445"/>
    </location>
</feature>
<evidence type="ECO:0000256" key="7">
    <source>
        <dbReference type="SAM" id="Phobius"/>
    </source>
</evidence>
<evidence type="ECO:0000256" key="2">
    <source>
        <dbReference type="ARBA" id="ARBA00022448"/>
    </source>
</evidence>
<feature type="transmembrane region" description="Helical" evidence="7">
    <location>
        <begin position="146"/>
        <end position="165"/>
    </location>
</feature>
<feature type="domain" description="RCK C-terminal" evidence="8">
    <location>
        <begin position="219"/>
        <end position="303"/>
    </location>
</feature>
<evidence type="ECO:0000313" key="9">
    <source>
        <dbReference type="EMBL" id="AET64788.1"/>
    </source>
</evidence>
<dbReference type="KEGG" id="mhi:Mhar_1424"/>
<keyword evidence="6 7" id="KW-0472">Membrane</keyword>
<dbReference type="HOGENOM" id="CLU_005170_6_1_2"/>
<feature type="transmembrane region" description="Helical" evidence="7">
    <location>
        <begin position="495"/>
        <end position="525"/>
    </location>
</feature>
<keyword evidence="5 7" id="KW-1133">Transmembrane helix</keyword>
<dbReference type="PROSITE" id="PS51202">
    <property type="entry name" value="RCK_C"/>
    <property type="match status" value="2"/>
</dbReference>
<dbReference type="GO" id="GO:0006813">
    <property type="term" value="P:potassium ion transport"/>
    <property type="evidence" value="ECO:0007669"/>
    <property type="project" value="InterPro"/>
</dbReference>
<dbReference type="GO" id="GO:0005886">
    <property type="term" value="C:plasma membrane"/>
    <property type="evidence" value="ECO:0007669"/>
    <property type="project" value="TreeGrafter"/>
</dbReference>
<keyword evidence="4" id="KW-0677">Repeat</keyword>
<dbReference type="InterPro" id="IPR036721">
    <property type="entry name" value="RCK_C_sf"/>
</dbReference>
<evidence type="ECO:0000256" key="5">
    <source>
        <dbReference type="ARBA" id="ARBA00022989"/>
    </source>
</evidence>
<dbReference type="Gene3D" id="3.30.70.1450">
    <property type="entry name" value="Regulator of K+ conductance, C-terminal domain"/>
    <property type="match status" value="2"/>
</dbReference>
<evidence type="ECO:0000259" key="8">
    <source>
        <dbReference type="PROSITE" id="PS51202"/>
    </source>
</evidence>
<dbReference type="AlphaFoldDB" id="G7WKG1"/>
<feature type="transmembrane region" description="Helical" evidence="7">
    <location>
        <begin position="457"/>
        <end position="475"/>
    </location>
</feature>
<dbReference type="EMBL" id="CP003117">
    <property type="protein sequence ID" value="AET64788.1"/>
    <property type="molecule type" value="Genomic_DNA"/>
</dbReference>
<dbReference type="SUPFAM" id="SSF116726">
    <property type="entry name" value="TrkA C-terminal domain-like"/>
    <property type="match status" value="2"/>
</dbReference>
<feature type="transmembrane region" description="Helical" evidence="7">
    <location>
        <begin position="576"/>
        <end position="599"/>
    </location>
</feature>
<feature type="domain" description="RCK C-terminal" evidence="8">
    <location>
        <begin position="310"/>
        <end position="395"/>
    </location>
</feature>
<protein>
    <submittedName>
        <fullName evidence="9">Citrate transporter</fullName>
    </submittedName>
</protein>
<evidence type="ECO:0000256" key="3">
    <source>
        <dbReference type="ARBA" id="ARBA00022692"/>
    </source>
</evidence>
<keyword evidence="2" id="KW-0813">Transport</keyword>
<evidence type="ECO:0000313" key="10">
    <source>
        <dbReference type="Proteomes" id="UP000005877"/>
    </source>
</evidence>
<keyword evidence="10" id="KW-1185">Reference proteome</keyword>
<dbReference type="GeneID" id="12510593"/>
<dbReference type="InterPro" id="IPR051679">
    <property type="entry name" value="DASS-Related_Transporters"/>
</dbReference>
<dbReference type="PANTHER" id="PTHR43652">
    <property type="entry name" value="BASIC AMINO ACID ANTIPORTER YFCC-RELATED"/>
    <property type="match status" value="1"/>
</dbReference>
<dbReference type="STRING" id="1110509.Mhar_1424"/>
<proteinExistence type="predicted"/>
<feature type="transmembrane region" description="Helical" evidence="7">
    <location>
        <begin position="6"/>
        <end position="23"/>
    </location>
</feature>
<sequence length="600" mass="64492">MVWGISLEMELTFLVMAVAILLFVTEAVRVDLVAIIVVLILALTGLVSPPQALSGLASNAVVSMAAIMILGKGMERAGVVNRISRAVLRVAGSDERRLLGVTSSVVGMISAFMQNLGSAALFLPAILRISKSTGTPASRLLMPMGFAAILGGTLSMVGSSPLIILNDLLRQGGEEPFGIFSVTPIGIVLLGSGIGYFMIFGDRLLPKRGLSEDDFRSQEDLIETWRLPSIVSYYFVSWKSDLVDKAREDLRLRRNYGITLLAIVEGKMVTYSPWRRTRFAAGQELALLGEPEDVERFAAEHDLWKITDESRFCDLLSQAEAGFAEIVVRPRAPIVGKTPREISIRRNYGVEPIILLSGTREERKEFDDRPLSPGDTFVIHGLWDRIRKIGSDQNFVLLTPVEAGVLDPSKAIPATLCFLGAVALSLAGVQLSIALLTGALAMVLLKVISIDEAYGAIDWRTIVLLAGLIPLGIAMEETGAAGLIAQSMMDQLRGAPTILVLLAVAALATLLSLTISNVAATVLLVPLAMIMARDMAIDPRALALLVGVCASNSFILPTHQVNALLMAPGGYSSSDYIRAGGFMTVIFILVAALMVDLFYL</sequence>
<evidence type="ECO:0000256" key="4">
    <source>
        <dbReference type="ARBA" id="ARBA00022737"/>
    </source>
</evidence>
<keyword evidence="3 7" id="KW-0812">Transmembrane</keyword>